<proteinExistence type="predicted"/>
<accession>A0A0M2HMC1</accession>
<evidence type="ECO:0000313" key="2">
    <source>
        <dbReference type="EMBL" id="KJL45598.1"/>
    </source>
</evidence>
<dbReference type="PATRIC" id="fig|69370.6.peg.157"/>
<keyword evidence="3" id="KW-1185">Reference proteome</keyword>
<gene>
    <name evidence="2" type="ORF">RS82_00150</name>
</gene>
<evidence type="ECO:0000256" key="1">
    <source>
        <dbReference type="SAM" id="MobiDB-lite"/>
    </source>
</evidence>
<evidence type="ECO:0000313" key="3">
    <source>
        <dbReference type="Proteomes" id="UP000034098"/>
    </source>
</evidence>
<dbReference type="EMBL" id="JYJA01000015">
    <property type="protein sequence ID" value="KJL45598.1"/>
    <property type="molecule type" value="Genomic_DNA"/>
</dbReference>
<dbReference type="AlphaFoldDB" id="A0A0M2HMC1"/>
<dbReference type="Proteomes" id="UP000034098">
    <property type="component" value="Unassembled WGS sequence"/>
</dbReference>
<name>A0A0M2HMC1_MICTR</name>
<dbReference type="RefSeq" id="WP_157005238.1">
    <property type="nucleotide sequence ID" value="NZ_JYJA01000015.1"/>
</dbReference>
<protein>
    <submittedName>
        <fullName evidence="2">Uncharacterized protein</fullName>
    </submittedName>
</protein>
<feature type="region of interest" description="Disordered" evidence="1">
    <location>
        <begin position="81"/>
        <end position="100"/>
    </location>
</feature>
<reference evidence="2 3" key="1">
    <citation type="submission" date="2015-02" db="EMBL/GenBank/DDBJ databases">
        <title>Draft genome sequences of ten Microbacterium spp. with emphasis on heavy metal contaminated environments.</title>
        <authorList>
            <person name="Corretto E."/>
        </authorList>
    </citation>
    <scope>NUCLEOTIDE SEQUENCE [LARGE SCALE GENOMIC DNA]</scope>
    <source>
        <strain evidence="2 3">DSM 8608</strain>
    </source>
</reference>
<organism evidence="2 3">
    <name type="scientific">Microbacterium trichothecenolyticum</name>
    <name type="common">Aureobacterium trichothecenolyticum</name>
    <dbReference type="NCBI Taxonomy" id="69370"/>
    <lineage>
        <taxon>Bacteria</taxon>
        <taxon>Bacillati</taxon>
        <taxon>Actinomycetota</taxon>
        <taxon>Actinomycetes</taxon>
        <taxon>Micrococcales</taxon>
        <taxon>Microbacteriaceae</taxon>
        <taxon>Microbacterium</taxon>
    </lineage>
</organism>
<sequence>MSRRPRTPVYWPRMKVRGRRNRAKLAARYTTRQIVRVVFDGIDTVNGGARFRAAPPGQATHMLAIDGPTRDGYGRIVKSAPAPRVQPKPKPTPERSWSMGFNLTGDTSALRDLLFGKEGHVNATG</sequence>
<dbReference type="OrthoDB" id="9994017at2"/>
<comment type="caution">
    <text evidence="2">The sequence shown here is derived from an EMBL/GenBank/DDBJ whole genome shotgun (WGS) entry which is preliminary data.</text>
</comment>